<evidence type="ECO:0000313" key="2">
    <source>
        <dbReference type="EMBL" id="XCG52401.1"/>
    </source>
</evidence>
<geneLocation type="plasmid" evidence="2">
    <name>pMk2240A</name>
</geneLocation>
<proteinExistence type="predicted"/>
<organism evidence="2">
    <name type="scientific">Mesorhizobium sp. WSM2240</name>
    <dbReference type="NCBI Taxonomy" id="3228851"/>
    <lineage>
        <taxon>Bacteria</taxon>
        <taxon>Pseudomonadati</taxon>
        <taxon>Pseudomonadota</taxon>
        <taxon>Alphaproteobacteria</taxon>
        <taxon>Hyphomicrobiales</taxon>
        <taxon>Phyllobacteriaceae</taxon>
        <taxon>Mesorhizobium</taxon>
    </lineage>
</organism>
<dbReference type="InterPro" id="IPR054189">
    <property type="entry name" value="DUF6894"/>
</dbReference>
<dbReference type="Pfam" id="PF21834">
    <property type="entry name" value="DUF6894"/>
    <property type="match status" value="1"/>
</dbReference>
<name>A0AAU8D003_9HYPH</name>
<sequence length="64" mass="7051">MELESLDDAVAEAETVVAEMAKDVLPGSLRRDLVVEVREEQSPPLVEAVLAFKVKVTADRQKTK</sequence>
<evidence type="ECO:0000259" key="1">
    <source>
        <dbReference type="Pfam" id="PF21834"/>
    </source>
</evidence>
<accession>A0AAU8D003</accession>
<feature type="domain" description="DUF6894" evidence="1">
    <location>
        <begin position="1"/>
        <end position="46"/>
    </location>
</feature>
<dbReference type="EMBL" id="CP159256">
    <property type="protein sequence ID" value="XCG52401.1"/>
    <property type="molecule type" value="Genomic_DNA"/>
</dbReference>
<protein>
    <recommendedName>
        <fullName evidence="1">DUF6894 domain-containing protein</fullName>
    </recommendedName>
</protein>
<keyword evidence="2" id="KW-0614">Plasmid</keyword>
<gene>
    <name evidence="2" type="ORF">ABVK50_30090</name>
</gene>
<dbReference type="RefSeq" id="WP_353646606.1">
    <property type="nucleotide sequence ID" value="NZ_CP159256.1"/>
</dbReference>
<reference evidence="2" key="1">
    <citation type="submission" date="2024-06" db="EMBL/GenBank/DDBJ databases">
        <title>Mesorhizobium karijinii sp. nov., a symbiont of the iconic Swainsona formosa from arid Australia.</title>
        <authorList>
            <person name="Hill Y.J."/>
            <person name="Watkin E.L.J."/>
            <person name="O'Hara G.W."/>
            <person name="Terpolilli J."/>
            <person name="Tye M.L."/>
            <person name="Kohlmeier M.G."/>
        </authorList>
    </citation>
    <scope>NUCLEOTIDE SEQUENCE</scope>
    <source>
        <strain evidence="2">WSM2240</strain>
        <plasmid evidence="2">pMk2240A</plasmid>
    </source>
</reference>
<dbReference type="AlphaFoldDB" id="A0AAU8D003"/>